<keyword evidence="2" id="KW-1185">Reference proteome</keyword>
<name>A0ABQ5H7Q0_9ASTR</name>
<reference evidence="1" key="1">
    <citation type="journal article" date="2022" name="Int. J. Mol. Sci.">
        <title>Draft Genome of Tanacetum Coccineum: Genomic Comparison of Closely Related Tanacetum-Family Plants.</title>
        <authorList>
            <person name="Yamashiro T."/>
            <person name="Shiraishi A."/>
            <person name="Nakayama K."/>
            <person name="Satake H."/>
        </authorList>
    </citation>
    <scope>NUCLEOTIDE SEQUENCE</scope>
</reference>
<reference evidence="1" key="2">
    <citation type="submission" date="2022-01" db="EMBL/GenBank/DDBJ databases">
        <authorList>
            <person name="Yamashiro T."/>
            <person name="Shiraishi A."/>
            <person name="Satake H."/>
            <person name="Nakayama K."/>
        </authorList>
    </citation>
    <scope>NUCLEOTIDE SEQUENCE</scope>
</reference>
<comment type="caution">
    <text evidence="1">The sequence shown here is derived from an EMBL/GenBank/DDBJ whole genome shotgun (WGS) entry which is preliminary data.</text>
</comment>
<proteinExistence type="predicted"/>
<evidence type="ECO:0000313" key="1">
    <source>
        <dbReference type="EMBL" id="GJT83912.1"/>
    </source>
</evidence>
<dbReference type="Proteomes" id="UP001151760">
    <property type="component" value="Unassembled WGS sequence"/>
</dbReference>
<organism evidence="1 2">
    <name type="scientific">Tanacetum coccineum</name>
    <dbReference type="NCBI Taxonomy" id="301880"/>
    <lineage>
        <taxon>Eukaryota</taxon>
        <taxon>Viridiplantae</taxon>
        <taxon>Streptophyta</taxon>
        <taxon>Embryophyta</taxon>
        <taxon>Tracheophyta</taxon>
        <taxon>Spermatophyta</taxon>
        <taxon>Magnoliopsida</taxon>
        <taxon>eudicotyledons</taxon>
        <taxon>Gunneridae</taxon>
        <taxon>Pentapetalae</taxon>
        <taxon>asterids</taxon>
        <taxon>campanulids</taxon>
        <taxon>Asterales</taxon>
        <taxon>Asteraceae</taxon>
        <taxon>Asteroideae</taxon>
        <taxon>Anthemideae</taxon>
        <taxon>Anthemidinae</taxon>
        <taxon>Tanacetum</taxon>
    </lineage>
</organism>
<gene>
    <name evidence="1" type="ORF">Tco_1058254</name>
</gene>
<evidence type="ECO:0000313" key="2">
    <source>
        <dbReference type="Proteomes" id="UP001151760"/>
    </source>
</evidence>
<accession>A0ABQ5H7Q0</accession>
<dbReference type="EMBL" id="BQNB010019305">
    <property type="protein sequence ID" value="GJT83912.1"/>
    <property type="molecule type" value="Genomic_DNA"/>
</dbReference>
<protein>
    <submittedName>
        <fullName evidence="1">Uncharacterized protein</fullName>
    </submittedName>
</protein>
<sequence>MRNVNILVESFDLYLLNGASVAEIRGVKSFTIIAIIYDFGVTTGEKAINRRNLSCYLHEDGEAISKSSTEWDEVNFNEIISFLDDEFIVPRSSVTQSSGNNDYFPYVPAYDPLFTNNIFIPDPITPSDPITSTDPITSSEPIIISSKSPEFTTADDHPVLNEHDDSKLAEDLDIAEDHVSIIKDPISEAEPSTTKVSPSTEVFSNTPIPQDRCSRKKHIELVNILGEPQAEVTTRSRIRDSKAASAHECLYVNFLSEIEPKKLIEALEEEG</sequence>